<name>A0A1F8DRD0_9BACT</name>
<organism evidence="1 2">
    <name type="scientific">Candidatus Wolfebacteria bacterium RIFCSPHIGHO2_01_FULL_48_22</name>
    <dbReference type="NCBI Taxonomy" id="1802555"/>
    <lineage>
        <taxon>Bacteria</taxon>
        <taxon>Candidatus Wolfeibacteriota</taxon>
    </lineage>
</organism>
<dbReference type="PANTHER" id="PTHR37029">
    <property type="entry name" value="SSR1768 PROTEIN"/>
    <property type="match status" value="1"/>
</dbReference>
<dbReference type="Proteomes" id="UP000177029">
    <property type="component" value="Unassembled WGS sequence"/>
</dbReference>
<evidence type="ECO:0000313" key="1">
    <source>
        <dbReference type="EMBL" id="OGM91187.1"/>
    </source>
</evidence>
<protein>
    <recommendedName>
        <fullName evidence="3">DUF2283 domain-containing protein</fullName>
    </recommendedName>
</protein>
<dbReference type="STRING" id="1802555.A2755_02155"/>
<dbReference type="EMBL" id="MGIP01000011">
    <property type="protein sequence ID" value="OGM91187.1"/>
    <property type="molecule type" value="Genomic_DNA"/>
</dbReference>
<accession>A0A1F8DRD0</accession>
<gene>
    <name evidence="1" type="ORF">A2755_02155</name>
</gene>
<evidence type="ECO:0000313" key="2">
    <source>
        <dbReference type="Proteomes" id="UP000177029"/>
    </source>
</evidence>
<dbReference type="Pfam" id="PF10049">
    <property type="entry name" value="DUF2283"/>
    <property type="match status" value="1"/>
</dbReference>
<evidence type="ECO:0008006" key="3">
    <source>
        <dbReference type="Google" id="ProtNLM"/>
    </source>
</evidence>
<proteinExistence type="predicted"/>
<dbReference type="AlphaFoldDB" id="A0A1F8DRD0"/>
<comment type="caution">
    <text evidence="1">The sequence shown here is derived from an EMBL/GenBank/DDBJ whole genome shotgun (WGS) entry which is preliminary data.</text>
</comment>
<sequence length="75" mass="8530">MNITYDKKTDSLYLQLRKGAIKRTQEISDFCMADMNSKGDVVGFEILSASRFMTGSKQERKITVRIGEKLVPLRA</sequence>
<dbReference type="InterPro" id="IPR019270">
    <property type="entry name" value="DUF2283"/>
</dbReference>
<reference evidence="1 2" key="1">
    <citation type="journal article" date="2016" name="Nat. Commun.">
        <title>Thousands of microbial genomes shed light on interconnected biogeochemical processes in an aquifer system.</title>
        <authorList>
            <person name="Anantharaman K."/>
            <person name="Brown C.T."/>
            <person name="Hug L.A."/>
            <person name="Sharon I."/>
            <person name="Castelle C.J."/>
            <person name="Probst A.J."/>
            <person name="Thomas B.C."/>
            <person name="Singh A."/>
            <person name="Wilkins M.J."/>
            <person name="Karaoz U."/>
            <person name="Brodie E.L."/>
            <person name="Williams K.H."/>
            <person name="Hubbard S.S."/>
            <person name="Banfield J.F."/>
        </authorList>
    </citation>
    <scope>NUCLEOTIDE SEQUENCE [LARGE SCALE GENOMIC DNA]</scope>
</reference>
<dbReference type="PANTHER" id="PTHR37029:SF1">
    <property type="entry name" value="SSR1768 PROTEIN"/>
    <property type="match status" value="1"/>
</dbReference>